<evidence type="ECO:0000313" key="2">
    <source>
        <dbReference type="Proteomes" id="UP000054321"/>
    </source>
</evidence>
<gene>
    <name evidence="1" type="ORF">OIDMADRAFT_62307</name>
</gene>
<dbReference type="EMBL" id="KN832909">
    <property type="protein sequence ID" value="KIM92684.1"/>
    <property type="molecule type" value="Genomic_DNA"/>
</dbReference>
<dbReference type="InParanoid" id="A0A0C3GMB4"/>
<accession>A0A0C3GMB4</accession>
<organism evidence="1 2">
    <name type="scientific">Oidiodendron maius (strain Zn)</name>
    <dbReference type="NCBI Taxonomy" id="913774"/>
    <lineage>
        <taxon>Eukaryota</taxon>
        <taxon>Fungi</taxon>
        <taxon>Dikarya</taxon>
        <taxon>Ascomycota</taxon>
        <taxon>Pezizomycotina</taxon>
        <taxon>Leotiomycetes</taxon>
        <taxon>Leotiomycetes incertae sedis</taxon>
        <taxon>Myxotrichaceae</taxon>
        <taxon>Oidiodendron</taxon>
    </lineage>
</organism>
<proteinExistence type="predicted"/>
<evidence type="ECO:0000313" key="1">
    <source>
        <dbReference type="EMBL" id="KIM92684.1"/>
    </source>
</evidence>
<reference evidence="1 2" key="1">
    <citation type="submission" date="2014-04" db="EMBL/GenBank/DDBJ databases">
        <authorList>
            <consortium name="DOE Joint Genome Institute"/>
            <person name="Kuo A."/>
            <person name="Martino E."/>
            <person name="Perotto S."/>
            <person name="Kohler A."/>
            <person name="Nagy L.G."/>
            <person name="Floudas D."/>
            <person name="Copeland A."/>
            <person name="Barry K.W."/>
            <person name="Cichocki N."/>
            <person name="Veneault-Fourrey C."/>
            <person name="LaButti K."/>
            <person name="Lindquist E.A."/>
            <person name="Lipzen A."/>
            <person name="Lundell T."/>
            <person name="Morin E."/>
            <person name="Murat C."/>
            <person name="Sun H."/>
            <person name="Tunlid A."/>
            <person name="Henrissat B."/>
            <person name="Grigoriev I.V."/>
            <person name="Hibbett D.S."/>
            <person name="Martin F."/>
            <person name="Nordberg H.P."/>
            <person name="Cantor M.N."/>
            <person name="Hua S.X."/>
        </authorList>
    </citation>
    <scope>NUCLEOTIDE SEQUENCE [LARGE SCALE GENOMIC DNA]</scope>
    <source>
        <strain evidence="1 2">Zn</strain>
    </source>
</reference>
<dbReference type="HOGENOM" id="CLU_2292477_0_0_1"/>
<dbReference type="AlphaFoldDB" id="A0A0C3GMB4"/>
<keyword evidence="2" id="KW-1185">Reference proteome</keyword>
<name>A0A0C3GMB4_OIDMZ</name>
<dbReference type="Proteomes" id="UP000054321">
    <property type="component" value="Unassembled WGS sequence"/>
</dbReference>
<protein>
    <submittedName>
        <fullName evidence="1">Uncharacterized protein</fullName>
    </submittedName>
</protein>
<reference evidence="2" key="2">
    <citation type="submission" date="2015-01" db="EMBL/GenBank/DDBJ databases">
        <title>Evolutionary Origins and Diversification of the Mycorrhizal Mutualists.</title>
        <authorList>
            <consortium name="DOE Joint Genome Institute"/>
            <consortium name="Mycorrhizal Genomics Consortium"/>
            <person name="Kohler A."/>
            <person name="Kuo A."/>
            <person name="Nagy L.G."/>
            <person name="Floudas D."/>
            <person name="Copeland A."/>
            <person name="Barry K.W."/>
            <person name="Cichocki N."/>
            <person name="Veneault-Fourrey C."/>
            <person name="LaButti K."/>
            <person name="Lindquist E.A."/>
            <person name="Lipzen A."/>
            <person name="Lundell T."/>
            <person name="Morin E."/>
            <person name="Murat C."/>
            <person name="Riley R."/>
            <person name="Ohm R."/>
            <person name="Sun H."/>
            <person name="Tunlid A."/>
            <person name="Henrissat B."/>
            <person name="Grigoriev I.V."/>
            <person name="Hibbett D.S."/>
            <person name="Martin F."/>
        </authorList>
    </citation>
    <scope>NUCLEOTIDE SEQUENCE [LARGE SCALE GENOMIC DNA]</scope>
    <source>
        <strain evidence="2">Zn</strain>
    </source>
</reference>
<sequence>MATKRRVRQLWESKYKPVNTLARTEFSDRTTSSLADQVASKPASKPVYQYAAYLRKFKAKALAQAENTASRDDEYSRYIKERVEWVEDPIAWWLKNTDIPT</sequence>